<proteinExistence type="predicted"/>
<dbReference type="Proteomes" id="UP001412067">
    <property type="component" value="Unassembled WGS sequence"/>
</dbReference>
<gene>
    <name evidence="1" type="ORF">KSP40_PGU012271</name>
</gene>
<protein>
    <submittedName>
        <fullName evidence="1">Uncharacterized protein</fullName>
    </submittedName>
</protein>
<evidence type="ECO:0000313" key="1">
    <source>
        <dbReference type="EMBL" id="KAK8968960.1"/>
    </source>
</evidence>
<accession>A0ABR2MZR2</accession>
<comment type="caution">
    <text evidence="1">The sequence shown here is derived from an EMBL/GenBank/DDBJ whole genome shotgun (WGS) entry which is preliminary data.</text>
</comment>
<dbReference type="EMBL" id="JBBWWR010000003">
    <property type="protein sequence ID" value="KAK8968960.1"/>
    <property type="molecule type" value="Genomic_DNA"/>
</dbReference>
<keyword evidence="2" id="KW-1185">Reference proteome</keyword>
<name>A0ABR2MZR2_9ASPA</name>
<reference evidence="1 2" key="1">
    <citation type="journal article" date="2022" name="Nat. Plants">
        <title>Genomes of leafy and leafless Platanthera orchids illuminate the evolution of mycoheterotrophy.</title>
        <authorList>
            <person name="Li M.H."/>
            <person name="Liu K.W."/>
            <person name="Li Z."/>
            <person name="Lu H.C."/>
            <person name="Ye Q.L."/>
            <person name="Zhang D."/>
            <person name="Wang J.Y."/>
            <person name="Li Y.F."/>
            <person name="Zhong Z.M."/>
            <person name="Liu X."/>
            <person name="Yu X."/>
            <person name="Liu D.K."/>
            <person name="Tu X.D."/>
            <person name="Liu B."/>
            <person name="Hao Y."/>
            <person name="Liao X.Y."/>
            <person name="Jiang Y.T."/>
            <person name="Sun W.H."/>
            <person name="Chen J."/>
            <person name="Chen Y.Q."/>
            <person name="Ai Y."/>
            <person name="Zhai J.W."/>
            <person name="Wu S.S."/>
            <person name="Zhou Z."/>
            <person name="Hsiao Y.Y."/>
            <person name="Wu W.L."/>
            <person name="Chen Y.Y."/>
            <person name="Lin Y.F."/>
            <person name="Hsu J.L."/>
            <person name="Li C.Y."/>
            <person name="Wang Z.W."/>
            <person name="Zhao X."/>
            <person name="Zhong W.Y."/>
            <person name="Ma X.K."/>
            <person name="Ma L."/>
            <person name="Huang J."/>
            <person name="Chen G.Z."/>
            <person name="Huang M.Z."/>
            <person name="Huang L."/>
            <person name="Peng D.H."/>
            <person name="Luo Y.B."/>
            <person name="Zou S.Q."/>
            <person name="Chen S.P."/>
            <person name="Lan S."/>
            <person name="Tsai W.C."/>
            <person name="Van de Peer Y."/>
            <person name="Liu Z.J."/>
        </authorList>
    </citation>
    <scope>NUCLEOTIDE SEQUENCE [LARGE SCALE GENOMIC DNA]</scope>
    <source>
        <strain evidence="1">Lor288</strain>
    </source>
</reference>
<sequence>MAAASTPGGGYVVKGLWRGTDDISKVSGRQREFKSDVRKKNCEMGAGQPCAVWIKHPRAARVREGSHHKVKNMVDTENQMIGLLETPLCQGPQVLAGEGFLTVITAVACPGMAWKELI</sequence>
<evidence type="ECO:0000313" key="2">
    <source>
        <dbReference type="Proteomes" id="UP001412067"/>
    </source>
</evidence>
<organism evidence="1 2">
    <name type="scientific">Platanthera guangdongensis</name>
    <dbReference type="NCBI Taxonomy" id="2320717"/>
    <lineage>
        <taxon>Eukaryota</taxon>
        <taxon>Viridiplantae</taxon>
        <taxon>Streptophyta</taxon>
        <taxon>Embryophyta</taxon>
        <taxon>Tracheophyta</taxon>
        <taxon>Spermatophyta</taxon>
        <taxon>Magnoliopsida</taxon>
        <taxon>Liliopsida</taxon>
        <taxon>Asparagales</taxon>
        <taxon>Orchidaceae</taxon>
        <taxon>Orchidoideae</taxon>
        <taxon>Orchideae</taxon>
        <taxon>Orchidinae</taxon>
        <taxon>Platanthera</taxon>
    </lineage>
</organism>